<dbReference type="KEGG" id="cna:AB433_13180"/>
<gene>
    <name evidence="2" type="ORF">AB433_13180</name>
</gene>
<dbReference type="Proteomes" id="UP000035287">
    <property type="component" value="Chromosome"/>
</dbReference>
<protein>
    <submittedName>
        <fullName evidence="2">Rhodanese</fullName>
    </submittedName>
</protein>
<reference evidence="2 3" key="1">
    <citation type="submission" date="2015-06" db="EMBL/GenBank/DDBJ databases">
        <authorList>
            <person name="Zeng Y."/>
            <person name="Huang Y."/>
        </authorList>
    </citation>
    <scope>NUCLEOTIDE SEQUENCE [LARGE SCALE GENOMIC DNA]</scope>
    <source>
        <strain evidence="2 3">PQ-2</strain>
    </source>
</reference>
<dbReference type="EMBL" id="CP011770">
    <property type="protein sequence ID" value="AKM11827.1"/>
    <property type="molecule type" value="Genomic_DNA"/>
</dbReference>
<dbReference type="STRING" id="1348774.AB433_13180"/>
<dbReference type="InterPro" id="IPR022376">
    <property type="entry name" value="PQQ_CXXCW"/>
</dbReference>
<dbReference type="SUPFAM" id="SSF52821">
    <property type="entry name" value="Rhodanese/Cell cycle control phosphatase"/>
    <property type="match status" value="1"/>
</dbReference>
<dbReference type="InterPro" id="IPR036873">
    <property type="entry name" value="Rhodanese-like_dom_sf"/>
</dbReference>
<evidence type="ECO:0000313" key="3">
    <source>
        <dbReference type="Proteomes" id="UP000035287"/>
    </source>
</evidence>
<dbReference type="Gene3D" id="3.40.250.10">
    <property type="entry name" value="Rhodanese-like domain"/>
    <property type="match status" value="1"/>
</dbReference>
<evidence type="ECO:0000313" key="2">
    <source>
        <dbReference type="EMBL" id="AKM11827.1"/>
    </source>
</evidence>
<dbReference type="PROSITE" id="PS50206">
    <property type="entry name" value="RHODANESE_3"/>
    <property type="match status" value="1"/>
</dbReference>
<dbReference type="PATRIC" id="fig|1348774.3.peg.2770"/>
<sequence>MLAVPSLAEPSDSFDADGYRSARYRAPVDRDPRPAARLALPAARLLTPGKDALFIDVLPAMGGVRDAATGKWRLGEEHLTIPGAIWHPEAGRSDADPLLWRALADTVAEARRKRPHLPVILFCRTDCWMGWNAARRLASEGYGNVWWLAEGIEGWRQETPLVPAEPVVVRPE</sequence>
<accession>A0A0G3XKR2</accession>
<organism evidence="2 3">
    <name type="scientific">Croceicoccus naphthovorans</name>
    <dbReference type="NCBI Taxonomy" id="1348774"/>
    <lineage>
        <taxon>Bacteria</taxon>
        <taxon>Pseudomonadati</taxon>
        <taxon>Pseudomonadota</taxon>
        <taxon>Alphaproteobacteria</taxon>
        <taxon>Sphingomonadales</taxon>
        <taxon>Erythrobacteraceae</taxon>
        <taxon>Croceicoccus</taxon>
    </lineage>
</organism>
<evidence type="ECO:0000259" key="1">
    <source>
        <dbReference type="PROSITE" id="PS50206"/>
    </source>
</evidence>
<keyword evidence="3" id="KW-1185">Reference proteome</keyword>
<proteinExistence type="predicted"/>
<feature type="domain" description="Rhodanese" evidence="1">
    <location>
        <begin position="81"/>
        <end position="160"/>
    </location>
</feature>
<dbReference type="Pfam" id="PF00581">
    <property type="entry name" value="Rhodanese"/>
    <property type="match status" value="1"/>
</dbReference>
<dbReference type="NCBIfam" id="TIGR03865">
    <property type="entry name" value="PQQ_CXXCW"/>
    <property type="match status" value="1"/>
</dbReference>
<dbReference type="InterPro" id="IPR001763">
    <property type="entry name" value="Rhodanese-like_dom"/>
</dbReference>
<dbReference type="AlphaFoldDB" id="A0A0G3XKR2"/>
<name>A0A0G3XKR2_9SPHN</name>